<dbReference type="Proteomes" id="UP000295063">
    <property type="component" value="Unassembled WGS sequence"/>
</dbReference>
<comment type="caution">
    <text evidence="1">The sequence shown here is derived from an EMBL/GenBank/DDBJ whole genome shotgun (WGS) entry which is preliminary data.</text>
</comment>
<organism evidence="1 2">
    <name type="scientific">Anaerospora hongkongensis</name>
    <dbReference type="NCBI Taxonomy" id="244830"/>
    <lineage>
        <taxon>Bacteria</taxon>
        <taxon>Bacillati</taxon>
        <taxon>Bacillota</taxon>
        <taxon>Negativicutes</taxon>
        <taxon>Selenomonadales</taxon>
        <taxon>Sporomusaceae</taxon>
        <taxon>Anaerospora</taxon>
    </lineage>
</organism>
<sequence length="581" mass="58905">MGYTGLKPADTQTIAQGPADIRDELAGLATGQVVNAGMLNGISAGNASGKIPVSNGTVNTNLNADKLDGLDASAFASASHTHNIATTSSNGIMSNTDKAKLDGIAAGAQVNQNAFSNVLVGSTTIQADNIADTLELVAGNNISLTPDATNDRVTIAVTGTVAAAATAAACTGNATSATTAANCTGNSATATKLAFARTIALNGKVTGTATGFDGSGNITIPVTSVMADSCTGNAATATKLATTRTITLTGDVTGATTFDGSGNASIATTVTTGMPVGFTFAILANTPPAGCLRIDQGSLVSRSAYPDLWTWVQANAPLITETAWQAQAAAQSSVGAYSSGDGSTTFRLPRIVDFVRGSDATRTPGAWQEDAMQNVIGQFGAKAAGDNTPTGPFYAIVPNSGGSSDHSAPGPELIGFDLSRAARTADETRPKSVAMLYCVKAFGVATNQGAVDVTALANQINTKIDKADSGYGTKVWVSGEYTPVVNTSMIVSHGLAIDPLKCRCDVLLKCINAEAGYSVGDYAINICTLGSGSEAYAPLTPALGTSTIQINNGGIRAFNKATGTIAVLTVAKWAYVFRVWY</sequence>
<accession>A0A4R1Q0E0</accession>
<protein>
    <recommendedName>
        <fullName evidence="3">Tail collar domain</fullName>
    </recommendedName>
</protein>
<dbReference type="EMBL" id="SLUI01000003">
    <property type="protein sequence ID" value="TCL38793.1"/>
    <property type="molecule type" value="Genomic_DNA"/>
</dbReference>
<reference evidence="1 2" key="1">
    <citation type="submission" date="2019-03" db="EMBL/GenBank/DDBJ databases">
        <title>Genomic Encyclopedia of Type Strains, Phase IV (KMG-IV): sequencing the most valuable type-strain genomes for metagenomic binning, comparative biology and taxonomic classification.</title>
        <authorList>
            <person name="Goeker M."/>
        </authorList>
    </citation>
    <scope>NUCLEOTIDE SEQUENCE [LARGE SCALE GENOMIC DNA]</scope>
    <source>
        <strain evidence="1 2">DSM 15969</strain>
    </source>
</reference>
<evidence type="ECO:0000313" key="1">
    <source>
        <dbReference type="EMBL" id="TCL38793.1"/>
    </source>
</evidence>
<dbReference type="SUPFAM" id="SSF88874">
    <property type="entry name" value="Receptor-binding domain of short tail fibre protein gp12"/>
    <property type="match status" value="1"/>
</dbReference>
<gene>
    <name evidence="1" type="ORF">EV210_103276</name>
</gene>
<dbReference type="OrthoDB" id="2650917at2"/>
<name>A0A4R1Q0E0_9FIRM</name>
<evidence type="ECO:0008006" key="3">
    <source>
        <dbReference type="Google" id="ProtNLM"/>
    </source>
</evidence>
<evidence type="ECO:0000313" key="2">
    <source>
        <dbReference type="Proteomes" id="UP000295063"/>
    </source>
</evidence>
<proteinExistence type="predicted"/>
<dbReference type="AlphaFoldDB" id="A0A4R1Q0E0"/>
<dbReference type="RefSeq" id="WP_132077104.1">
    <property type="nucleotide sequence ID" value="NZ_SLUI01000003.1"/>
</dbReference>
<keyword evidence="2" id="KW-1185">Reference proteome</keyword>